<feature type="transmembrane region" description="Helical" evidence="2">
    <location>
        <begin position="360"/>
        <end position="381"/>
    </location>
</feature>
<dbReference type="RefSeq" id="WP_272738073.1">
    <property type="nucleotide sequence ID" value="NZ_CP116942.1"/>
</dbReference>
<dbReference type="InterPro" id="IPR051533">
    <property type="entry name" value="WaaL-like"/>
</dbReference>
<proteinExistence type="predicted"/>
<reference evidence="3" key="1">
    <citation type="submission" date="2023-01" db="EMBL/GenBank/DDBJ databases">
        <title>The diversity of Class Acidimicrobiia in South China Sea sediment environments and the proposal of Iamia marina sp. nov., a novel species of the genus Iamia.</title>
        <authorList>
            <person name="He Y."/>
            <person name="Tian X."/>
        </authorList>
    </citation>
    <scope>NUCLEOTIDE SEQUENCE</scope>
    <source>
        <strain evidence="3">DSM 19957</strain>
    </source>
</reference>
<protein>
    <recommendedName>
        <fullName evidence="5">O-antigen ligase domain-containing protein</fullName>
    </recommendedName>
</protein>
<feature type="transmembrane region" description="Helical" evidence="2">
    <location>
        <begin position="110"/>
        <end position="130"/>
    </location>
</feature>
<evidence type="ECO:0000256" key="2">
    <source>
        <dbReference type="SAM" id="Phobius"/>
    </source>
</evidence>
<feature type="transmembrane region" description="Helical" evidence="2">
    <location>
        <begin position="49"/>
        <end position="72"/>
    </location>
</feature>
<organism evidence="3 4">
    <name type="scientific">Iamia majanohamensis</name>
    <dbReference type="NCBI Taxonomy" id="467976"/>
    <lineage>
        <taxon>Bacteria</taxon>
        <taxon>Bacillati</taxon>
        <taxon>Actinomycetota</taxon>
        <taxon>Acidimicrobiia</taxon>
        <taxon>Acidimicrobiales</taxon>
        <taxon>Iamiaceae</taxon>
        <taxon>Iamia</taxon>
    </lineage>
</organism>
<evidence type="ECO:0000256" key="1">
    <source>
        <dbReference type="SAM" id="MobiDB-lite"/>
    </source>
</evidence>
<sequence>MALARVGLRPAAPPLPTRRTAGTAVAATPRARRLPPHWPITLCIAGFPLWWALGAGALIWPVFAAPLAVRLVTRRRPIQVPFGFGLWLLYLVFVVLSVTALDGGGLPFAYLWRLASYASCTVFFLAIVAADEEEIPSSYVVRLLAGFWVVVVVGGWLGVLLPAGELPSLTARLLPDSLAGNDFFQELTTPGFAQVQDILGYPLGRPKAPFVYTNDWGSAYALLLPFFFLSWLQSVDVRRRATAYVLLAASLVPVFISLNRGLWLSLGVALIYAAGRHGDVGRTARRALVALLTVGLLVVVFTPVRGIVESRAENDHSSAGRERIYVESLGATLESPIIGLGGPVPFPGNRVYPNLGTQGMLWTVLVSTGYVGLGVFLAAWLRLIWETRAGPPVTFWCHVALIVGLVQILVYDMIPSSLHIVFIAAALGVRAARLERERALAAPGGDRGGAAGATT</sequence>
<dbReference type="Proteomes" id="UP001216390">
    <property type="component" value="Chromosome"/>
</dbReference>
<dbReference type="PANTHER" id="PTHR37422:SF13">
    <property type="entry name" value="LIPOPOLYSACCHARIDE BIOSYNTHESIS PROTEIN PA4999-RELATED"/>
    <property type="match status" value="1"/>
</dbReference>
<dbReference type="EMBL" id="CP116942">
    <property type="protein sequence ID" value="WCO68557.1"/>
    <property type="molecule type" value="Genomic_DNA"/>
</dbReference>
<evidence type="ECO:0000313" key="3">
    <source>
        <dbReference type="EMBL" id="WCO68557.1"/>
    </source>
</evidence>
<dbReference type="KEGG" id="ima:PO878_07425"/>
<feature type="transmembrane region" description="Helical" evidence="2">
    <location>
        <begin position="244"/>
        <end position="275"/>
    </location>
</feature>
<keyword evidence="2" id="KW-1133">Transmembrane helix</keyword>
<feature type="region of interest" description="Disordered" evidence="1">
    <location>
        <begin position="1"/>
        <end position="20"/>
    </location>
</feature>
<keyword evidence="2" id="KW-0812">Transmembrane</keyword>
<dbReference type="PANTHER" id="PTHR37422">
    <property type="entry name" value="TEICHURONIC ACID BIOSYNTHESIS PROTEIN TUAE"/>
    <property type="match status" value="1"/>
</dbReference>
<feature type="transmembrane region" description="Helical" evidence="2">
    <location>
        <begin position="139"/>
        <end position="159"/>
    </location>
</feature>
<feature type="transmembrane region" description="Helical" evidence="2">
    <location>
        <begin position="287"/>
        <end position="308"/>
    </location>
</feature>
<name>A0AAF0BV71_9ACTN</name>
<dbReference type="AlphaFoldDB" id="A0AAF0BV71"/>
<accession>A0AAF0BV71</accession>
<keyword evidence="4" id="KW-1185">Reference proteome</keyword>
<feature type="transmembrane region" description="Helical" evidence="2">
    <location>
        <begin position="216"/>
        <end position="232"/>
    </location>
</feature>
<gene>
    <name evidence="3" type="ORF">PO878_07425</name>
</gene>
<evidence type="ECO:0008006" key="5">
    <source>
        <dbReference type="Google" id="ProtNLM"/>
    </source>
</evidence>
<evidence type="ECO:0000313" key="4">
    <source>
        <dbReference type="Proteomes" id="UP001216390"/>
    </source>
</evidence>
<feature type="transmembrane region" description="Helical" evidence="2">
    <location>
        <begin position="84"/>
        <end position="104"/>
    </location>
</feature>
<keyword evidence="2" id="KW-0472">Membrane</keyword>